<keyword evidence="3" id="KW-1185">Reference proteome</keyword>
<dbReference type="eggNOG" id="ENOG50334FC">
    <property type="taxonomic scope" value="Bacteria"/>
</dbReference>
<evidence type="ECO:0000313" key="3">
    <source>
        <dbReference type="Proteomes" id="UP000003994"/>
    </source>
</evidence>
<dbReference type="EMBL" id="AGWQ01000004">
    <property type="protein sequence ID" value="EJZ86970.1"/>
    <property type="molecule type" value="Genomic_DNA"/>
</dbReference>
<dbReference type="HOGENOM" id="CLU_029100_0_0_11"/>
<evidence type="ECO:0000256" key="1">
    <source>
        <dbReference type="SAM" id="MobiDB-lite"/>
    </source>
</evidence>
<evidence type="ECO:0000313" key="2">
    <source>
        <dbReference type="EMBL" id="EJZ86970.1"/>
    </source>
</evidence>
<organism evidence="2 3">
    <name type="scientific">Schaalia turicensis ACS-279-V-Col4</name>
    <dbReference type="NCBI Taxonomy" id="883077"/>
    <lineage>
        <taxon>Bacteria</taxon>
        <taxon>Bacillati</taxon>
        <taxon>Actinomycetota</taxon>
        <taxon>Actinomycetes</taxon>
        <taxon>Actinomycetales</taxon>
        <taxon>Actinomycetaceae</taxon>
        <taxon>Schaalia</taxon>
    </lineage>
</organism>
<dbReference type="Proteomes" id="UP000003994">
    <property type="component" value="Unassembled WGS sequence"/>
</dbReference>
<dbReference type="AlphaFoldDB" id="K0ZHB4"/>
<accession>K0ZHB4</accession>
<dbReference type="STRING" id="883077.HMPREF9241_00559"/>
<gene>
    <name evidence="2" type="ORF">HMPREF9241_00559</name>
</gene>
<comment type="caution">
    <text evidence="2">The sequence shown here is derived from an EMBL/GenBank/DDBJ whole genome shotgun (WGS) entry which is preliminary data.</text>
</comment>
<name>K0ZHB4_9ACTO</name>
<dbReference type="PATRIC" id="fig|883077.3.peg.554"/>
<reference evidence="2 3" key="1">
    <citation type="submission" date="2012-07" db="EMBL/GenBank/DDBJ databases">
        <title>The Genome Sequence of Actinomyces turicensis ACS-279-V-COL4.</title>
        <authorList>
            <consortium name="The Broad Institute Genome Sequencing Platform"/>
            <person name="Earl A."/>
            <person name="Ward D."/>
            <person name="Feldgarden M."/>
            <person name="Gevers D."/>
            <person name="Saerens B."/>
            <person name="Vaneechoutte M."/>
            <person name="Walker B."/>
            <person name="Young S.K."/>
            <person name="Zeng Q."/>
            <person name="Gargeya S."/>
            <person name="Fitzgerald M."/>
            <person name="Haas B."/>
            <person name="Abouelleil A."/>
            <person name="Alvarado L."/>
            <person name="Arachchi H.M."/>
            <person name="Berlin A."/>
            <person name="Chapman S.B."/>
            <person name="Goldberg J."/>
            <person name="Griggs A."/>
            <person name="Gujja S."/>
            <person name="Hansen M."/>
            <person name="Howarth C."/>
            <person name="Imamovic A."/>
            <person name="Larimer J."/>
            <person name="McCowen C."/>
            <person name="Montmayeur A."/>
            <person name="Murphy C."/>
            <person name="Neiman D."/>
            <person name="Pearson M."/>
            <person name="Priest M."/>
            <person name="Roberts A."/>
            <person name="Saif S."/>
            <person name="Shea T."/>
            <person name="Sisk P."/>
            <person name="Sykes S."/>
            <person name="Wortman J."/>
            <person name="Nusbaum C."/>
            <person name="Birren B."/>
        </authorList>
    </citation>
    <scope>NUCLEOTIDE SEQUENCE [LARGE SCALE GENOMIC DNA]</scope>
    <source>
        <strain evidence="2 3">ACS-279-V-Col4</strain>
    </source>
</reference>
<dbReference type="RefSeq" id="WP_006680765.1">
    <property type="nucleotide sequence ID" value="NZ_JH815208.1"/>
</dbReference>
<sequence length="416" mass="44659">MALFEFDNGRLVPAQFGRPLDSGLTGDVIDAVCGQVLEIVSRPLFPITWRDIVRGYEEDEDSQRLTALDATGQVVSVEVITYLDSDTLISSLSRLADTAALSWSDLAREYDGGLDAFRHGWMQFRDAMPPSPGAGPRLIVVTGEIDPQVRPALDVLANSGVEVHEVQVRVMSNGRVFLDVVPVGSRLYMHSPALLSQGSQGISEITASLDDSGHDASALEQAPENDQPADDAEFIAAPEEIEMTLDAGVSDFVNDALALVAGGVRANLNETDDADGFDSIVTDAPATKDERGFVEPDDIRQAREDGVPILDATASTLPILGAIIGQAVPLVAPPTFKVPSDLQLGVDGMIRSALGQWNDVDELEELLPNFSDAWNNLYIADLAGPTLAEALIEVNREMIREYRIVPASSGMGKHGR</sequence>
<feature type="region of interest" description="Disordered" evidence="1">
    <location>
        <begin position="210"/>
        <end position="229"/>
    </location>
</feature>
<protein>
    <submittedName>
        <fullName evidence="2">Uncharacterized protein</fullName>
    </submittedName>
</protein>
<proteinExistence type="predicted"/>